<dbReference type="WBParaSite" id="PSAMB.scaffold10373size4123.g33251.t1">
    <property type="protein sequence ID" value="PSAMB.scaffold10373size4123.g33251.t1"/>
    <property type="gene ID" value="PSAMB.scaffold10373size4123.g33251"/>
</dbReference>
<feature type="region of interest" description="Disordered" evidence="1">
    <location>
        <begin position="61"/>
        <end position="81"/>
    </location>
</feature>
<reference evidence="3" key="1">
    <citation type="submission" date="2022-11" db="UniProtKB">
        <authorList>
            <consortium name="WormBaseParasite"/>
        </authorList>
    </citation>
    <scope>IDENTIFICATION</scope>
</reference>
<proteinExistence type="predicted"/>
<name>A0A914UJE1_9BILA</name>
<dbReference type="Proteomes" id="UP000887566">
    <property type="component" value="Unplaced"/>
</dbReference>
<evidence type="ECO:0000313" key="2">
    <source>
        <dbReference type="Proteomes" id="UP000887566"/>
    </source>
</evidence>
<accession>A0A914UJE1</accession>
<evidence type="ECO:0000313" key="3">
    <source>
        <dbReference type="WBParaSite" id="PSAMB.scaffold10373size4123.g33251.t1"/>
    </source>
</evidence>
<protein>
    <submittedName>
        <fullName evidence="3">Uncharacterized protein</fullName>
    </submittedName>
</protein>
<organism evidence="2 3">
    <name type="scientific">Plectus sambesii</name>
    <dbReference type="NCBI Taxonomy" id="2011161"/>
    <lineage>
        <taxon>Eukaryota</taxon>
        <taxon>Metazoa</taxon>
        <taxon>Ecdysozoa</taxon>
        <taxon>Nematoda</taxon>
        <taxon>Chromadorea</taxon>
        <taxon>Plectida</taxon>
        <taxon>Plectina</taxon>
        <taxon>Plectoidea</taxon>
        <taxon>Plectidae</taxon>
        <taxon>Plectus</taxon>
    </lineage>
</organism>
<sequence length="118" mass="12512">MAEARSFDESLNLLPRRSRCRSSGASTAGVAGRTSALAESILRHDADHWSAVSFAATAASLSSSSTSRVEEDGEDGERKRVGRSGAPFELIELTELCELTLPLAGAVNVELPCHWLGP</sequence>
<evidence type="ECO:0000256" key="1">
    <source>
        <dbReference type="SAM" id="MobiDB-lite"/>
    </source>
</evidence>
<keyword evidence="2" id="KW-1185">Reference proteome</keyword>
<dbReference type="AlphaFoldDB" id="A0A914UJE1"/>